<evidence type="ECO:0000313" key="9">
    <source>
        <dbReference type="EMBL" id="KKQ95075.1"/>
    </source>
</evidence>
<evidence type="ECO:0000256" key="4">
    <source>
        <dbReference type="ARBA" id="ARBA00022984"/>
    </source>
</evidence>
<keyword evidence="7" id="KW-0812">Transmembrane</keyword>
<dbReference type="Gene3D" id="2.40.440.10">
    <property type="entry name" value="L,D-transpeptidase catalytic domain-like"/>
    <property type="match status" value="1"/>
</dbReference>
<evidence type="ECO:0000256" key="5">
    <source>
        <dbReference type="ARBA" id="ARBA00023316"/>
    </source>
</evidence>
<dbReference type="Pfam" id="PF03734">
    <property type="entry name" value="YkuD"/>
    <property type="match status" value="1"/>
</dbReference>
<evidence type="ECO:0000256" key="6">
    <source>
        <dbReference type="PROSITE-ProRule" id="PRU01373"/>
    </source>
</evidence>
<dbReference type="SUPFAM" id="SSF141523">
    <property type="entry name" value="L,D-transpeptidase catalytic domain-like"/>
    <property type="match status" value="1"/>
</dbReference>
<dbReference type="AlphaFoldDB" id="A0A0G0M3Z4"/>
<evidence type="ECO:0000256" key="1">
    <source>
        <dbReference type="ARBA" id="ARBA00004752"/>
    </source>
</evidence>
<evidence type="ECO:0000256" key="2">
    <source>
        <dbReference type="ARBA" id="ARBA00022679"/>
    </source>
</evidence>
<dbReference type="InterPro" id="IPR038054">
    <property type="entry name" value="LD_TPept-like_central_sf"/>
</dbReference>
<evidence type="ECO:0000313" key="10">
    <source>
        <dbReference type="Proteomes" id="UP000034207"/>
    </source>
</evidence>
<comment type="pathway">
    <text evidence="1 6">Cell wall biogenesis; peptidoglycan biosynthesis.</text>
</comment>
<dbReference type="GO" id="GO:0018104">
    <property type="term" value="P:peptidoglycan-protein cross-linking"/>
    <property type="evidence" value="ECO:0007669"/>
    <property type="project" value="TreeGrafter"/>
</dbReference>
<gene>
    <name evidence="9" type="ORF">UT18_C0004G0027</name>
</gene>
<dbReference type="GO" id="GO:0016740">
    <property type="term" value="F:transferase activity"/>
    <property type="evidence" value="ECO:0007669"/>
    <property type="project" value="UniProtKB-KW"/>
</dbReference>
<keyword evidence="4 6" id="KW-0573">Peptidoglycan synthesis</keyword>
<dbReference type="PROSITE" id="PS52029">
    <property type="entry name" value="LD_TPASE"/>
    <property type="match status" value="1"/>
</dbReference>
<dbReference type="PANTHER" id="PTHR30582">
    <property type="entry name" value="L,D-TRANSPEPTIDASE"/>
    <property type="match status" value="1"/>
</dbReference>
<reference evidence="9 10" key="1">
    <citation type="journal article" date="2015" name="Nature">
        <title>rRNA introns, odd ribosomes, and small enigmatic genomes across a large radiation of phyla.</title>
        <authorList>
            <person name="Brown C.T."/>
            <person name="Hug L.A."/>
            <person name="Thomas B.C."/>
            <person name="Sharon I."/>
            <person name="Castelle C.J."/>
            <person name="Singh A."/>
            <person name="Wilkins M.J."/>
            <person name="Williams K.H."/>
            <person name="Banfield J.F."/>
        </authorList>
    </citation>
    <scope>NUCLEOTIDE SEQUENCE [LARGE SCALE GENOMIC DNA]</scope>
</reference>
<comment type="caution">
    <text evidence="9">The sequence shown here is derived from an EMBL/GenBank/DDBJ whole genome shotgun (WGS) entry which is preliminary data.</text>
</comment>
<dbReference type="EMBL" id="LBVV01000004">
    <property type="protein sequence ID" value="KKQ95075.1"/>
    <property type="molecule type" value="Genomic_DNA"/>
</dbReference>
<keyword evidence="2" id="KW-0808">Transferase</keyword>
<accession>A0A0G0M3Z4</accession>
<evidence type="ECO:0000256" key="3">
    <source>
        <dbReference type="ARBA" id="ARBA00022960"/>
    </source>
</evidence>
<dbReference type="UniPathway" id="UPA00219"/>
<keyword evidence="7" id="KW-1133">Transmembrane helix</keyword>
<sequence length="544" mass="60808">MSGKNFGNSNKPRDSRVFKGEVSNNDLTNFLLSAENLAKIKDNLGEVSSVPETPEIENIELSNGKETNKVQVSKDKPKYKFNKKLVFQNVLLCLSLILVFSLPAVVFGFQLAYSGKVITNASLFEENLQGKTSDEIKAIVDSKLDGYKISVKSGSFTKDYSLDDLDVSNNSDVLIKDLMANGRNGSFWANNSYFLKQFAGKINLISSPVKEYSLNFNFNSKQIGSEITGLAPNFSTSENLVVRGIESIAQPPNMDERFYQQVFLYRFSEDLKTFGNVSLPDTYFNTQGFSSVQKLVNKSIVLKKDDKIINVGSLDITRFIVFDNNLSPKIDEAKIEVYINDVVVRQINIAPENKKIKVENFSKETVISEGKPGLAVDVPNLKQSIASAIKESQPEVIIKTNVVQPPVDREDIIVPDWTKYIDINLSTQTMTAFDKNVQVGQWKITSGSNYHPTPAGVTYIFGKTAITRMWGGTPGIDYYDLPNVHWVTWFRAGGYAIHEAYWRSAFGGQDYKWNGSHGCINAPIDVAKYIYDWAPIGTPVVVHY</sequence>
<dbReference type="GO" id="GO:0071972">
    <property type="term" value="F:peptidoglycan L,D-transpeptidase activity"/>
    <property type="evidence" value="ECO:0007669"/>
    <property type="project" value="TreeGrafter"/>
</dbReference>
<dbReference type="GO" id="GO:0008360">
    <property type="term" value="P:regulation of cell shape"/>
    <property type="evidence" value="ECO:0007669"/>
    <property type="project" value="UniProtKB-UniRule"/>
</dbReference>
<feature type="active site" description="Nucleophile" evidence="6">
    <location>
        <position position="519"/>
    </location>
</feature>
<evidence type="ECO:0000256" key="7">
    <source>
        <dbReference type="SAM" id="Phobius"/>
    </source>
</evidence>
<dbReference type="Gene3D" id="3.10.20.800">
    <property type="match status" value="1"/>
</dbReference>
<dbReference type="InterPro" id="IPR038063">
    <property type="entry name" value="Transpep_catalytic_dom"/>
</dbReference>
<name>A0A0G0M3Z4_UNCC2</name>
<keyword evidence="5 6" id="KW-0961">Cell wall biogenesis/degradation</keyword>
<dbReference type="InterPro" id="IPR022029">
    <property type="entry name" value="YoaR-like_PG-bd"/>
</dbReference>
<dbReference type="CDD" id="cd16913">
    <property type="entry name" value="YkuD_like"/>
    <property type="match status" value="1"/>
</dbReference>
<dbReference type="InterPro" id="IPR005490">
    <property type="entry name" value="LD_TPept_cat_dom"/>
</dbReference>
<dbReference type="Proteomes" id="UP000034207">
    <property type="component" value="Unassembled WGS sequence"/>
</dbReference>
<feature type="transmembrane region" description="Helical" evidence="7">
    <location>
        <begin position="86"/>
        <end position="113"/>
    </location>
</feature>
<dbReference type="GO" id="GO:0071555">
    <property type="term" value="P:cell wall organization"/>
    <property type="evidence" value="ECO:0007669"/>
    <property type="project" value="UniProtKB-UniRule"/>
</dbReference>
<keyword evidence="7" id="KW-0472">Membrane</keyword>
<evidence type="ECO:0000259" key="8">
    <source>
        <dbReference type="PROSITE" id="PS52029"/>
    </source>
</evidence>
<organism evidence="9 10">
    <name type="scientific">candidate division CPR2 bacterium GW2011_GWC2_39_10</name>
    <dbReference type="NCBI Taxonomy" id="1618345"/>
    <lineage>
        <taxon>Bacteria</taxon>
        <taxon>Bacteria division CPR2</taxon>
    </lineage>
</organism>
<dbReference type="STRING" id="1618345.UT18_C0004G0027"/>
<dbReference type="InterPro" id="IPR050979">
    <property type="entry name" value="LD-transpeptidase"/>
</dbReference>
<keyword evidence="3 6" id="KW-0133">Cell shape</keyword>
<dbReference type="GO" id="GO:0005576">
    <property type="term" value="C:extracellular region"/>
    <property type="evidence" value="ECO:0007669"/>
    <property type="project" value="TreeGrafter"/>
</dbReference>
<dbReference type="Pfam" id="PF12229">
    <property type="entry name" value="PG_binding_4"/>
    <property type="match status" value="1"/>
</dbReference>
<protein>
    <submittedName>
        <fullName evidence="9">ErfK/YbiS/YcfS/YnhG</fullName>
    </submittedName>
</protein>
<feature type="active site" description="Proton donor/acceptor" evidence="6">
    <location>
        <position position="498"/>
    </location>
</feature>
<proteinExistence type="predicted"/>
<feature type="domain" description="L,D-TPase catalytic" evidence="8">
    <location>
        <begin position="419"/>
        <end position="543"/>
    </location>
</feature>
<dbReference type="PANTHER" id="PTHR30582:SF2">
    <property type="entry name" value="L,D-TRANSPEPTIDASE YCIB-RELATED"/>
    <property type="match status" value="1"/>
</dbReference>